<dbReference type="EnsemblPlants" id="evm.model.03.969">
    <property type="protein sequence ID" value="cds.evm.model.03.969"/>
    <property type="gene ID" value="evm.TU.03.969"/>
</dbReference>
<evidence type="ECO:0008006" key="3">
    <source>
        <dbReference type="Google" id="ProtNLM"/>
    </source>
</evidence>
<dbReference type="Gramene" id="evm.model.03.969">
    <property type="protein sequence ID" value="cds.evm.model.03.969"/>
    <property type="gene ID" value="evm.TU.03.969"/>
</dbReference>
<protein>
    <recommendedName>
        <fullName evidence="3">Reverse transcriptase</fullName>
    </recommendedName>
</protein>
<keyword evidence="2" id="KW-1185">Reference proteome</keyword>
<dbReference type="EMBL" id="UZAU01000275">
    <property type="status" value="NOT_ANNOTATED_CDS"/>
    <property type="molecule type" value="Genomic_DNA"/>
</dbReference>
<organism evidence="1 2">
    <name type="scientific">Cannabis sativa</name>
    <name type="common">Hemp</name>
    <name type="synonym">Marijuana</name>
    <dbReference type="NCBI Taxonomy" id="3483"/>
    <lineage>
        <taxon>Eukaryota</taxon>
        <taxon>Viridiplantae</taxon>
        <taxon>Streptophyta</taxon>
        <taxon>Embryophyta</taxon>
        <taxon>Tracheophyta</taxon>
        <taxon>Spermatophyta</taxon>
        <taxon>Magnoliopsida</taxon>
        <taxon>eudicotyledons</taxon>
        <taxon>Gunneridae</taxon>
        <taxon>Pentapetalae</taxon>
        <taxon>rosids</taxon>
        <taxon>fabids</taxon>
        <taxon>Rosales</taxon>
        <taxon>Cannabaceae</taxon>
        <taxon>Cannabis</taxon>
    </lineage>
</organism>
<reference evidence="1" key="2">
    <citation type="submission" date="2021-03" db="UniProtKB">
        <authorList>
            <consortium name="EnsemblPlants"/>
        </authorList>
    </citation>
    <scope>IDENTIFICATION</scope>
</reference>
<dbReference type="PANTHER" id="PTHR33116">
    <property type="entry name" value="REVERSE TRANSCRIPTASE ZINC-BINDING DOMAIN-CONTAINING PROTEIN-RELATED-RELATED"/>
    <property type="match status" value="1"/>
</dbReference>
<reference evidence="1" key="1">
    <citation type="submission" date="2018-11" db="EMBL/GenBank/DDBJ databases">
        <authorList>
            <person name="Grassa J C."/>
        </authorList>
    </citation>
    <scope>NUCLEOTIDE SEQUENCE [LARGE SCALE GENOMIC DNA]</scope>
</reference>
<dbReference type="PANTHER" id="PTHR33116:SF84">
    <property type="entry name" value="RNA-DIRECTED DNA POLYMERASE"/>
    <property type="match status" value="1"/>
</dbReference>
<name>A0A803PB67_CANSA</name>
<evidence type="ECO:0000313" key="1">
    <source>
        <dbReference type="EnsemblPlants" id="cds.evm.model.03.969"/>
    </source>
</evidence>
<dbReference type="Proteomes" id="UP000596661">
    <property type="component" value="Chromosome 3"/>
</dbReference>
<accession>A0A803PB67</accession>
<sequence>MQSGVVNHIIQISGFIQQDMPFTYLGIPICGKKISGKECELLAERMTARIKSWSSRILSFVGRITLINSPLTAIQAYWSQMMILPKKVLRSIEAIYRAFLWKGQAMFQGAGSVAWNNVCQLKASGGLGIKNIEHWNKAAICLVYNLWKARNESIWQKIVVNPVRIVEETKWTIKVRIESFMPRKVK</sequence>
<proteinExistence type="predicted"/>
<dbReference type="OMA" id="ICCDEIN"/>
<dbReference type="AlphaFoldDB" id="A0A803PB67"/>
<evidence type="ECO:0000313" key="2">
    <source>
        <dbReference type="Proteomes" id="UP000596661"/>
    </source>
</evidence>